<evidence type="ECO:0000313" key="3">
    <source>
        <dbReference type="Proteomes" id="UP001472866"/>
    </source>
</evidence>
<name>A0AAX4PCQ9_9CHLO</name>
<dbReference type="Proteomes" id="UP001472866">
    <property type="component" value="Chromosome 08"/>
</dbReference>
<keyword evidence="3" id="KW-1185">Reference proteome</keyword>
<feature type="transmembrane region" description="Helical" evidence="1">
    <location>
        <begin position="131"/>
        <end position="150"/>
    </location>
</feature>
<sequence length="467" mass="53428">MPTTKKKMHKTYDDGKVLIRWDEDVKVEKTNFWELFRLQLHLSAISIPFGICVMLLIGLATSQMLRGTCAHVLDDPDAAEDWTVLKEKFFQCALNHWSSIMLYKPIVIFNYGAVIWLTWGTQVFRTGWNQALLAFTVVGAYALCTTMYVTNAKALKYHEQLDGSKMTDQSTLICSYWYFAHFCVAYLSPIYLLIKNSVRKGSGFVTLLCMLFESGGFFVYSSALEVLLNRGTPVWQIMLFRYVFHEIFWGVVLWGYRIVLRNCLGLDTGAQGLLIGRLVTMKAIYSKFLLVQLKGFGQIIAINIFDALLNFFLRSLYVIYDEWFMNMQYGNRAAKAIISTEEESYLRSYEAQAETMASAPAVFITGGLLLFGHFQPVPGQSVNIAKVVIDIVVQLITNFTSDWFSMVAEDKFFASQHVKVFNRRMPNWSLKMMAMQCVSICIFMLGSGYAPFCPKRYEHGIMMEYCG</sequence>
<accession>A0AAX4PCQ9</accession>
<protein>
    <recommendedName>
        <fullName evidence="4">Odorant receptor</fullName>
    </recommendedName>
</protein>
<evidence type="ECO:0008006" key="4">
    <source>
        <dbReference type="Google" id="ProtNLM"/>
    </source>
</evidence>
<proteinExistence type="predicted"/>
<keyword evidence="1" id="KW-0812">Transmembrane</keyword>
<evidence type="ECO:0000256" key="1">
    <source>
        <dbReference type="SAM" id="Phobius"/>
    </source>
</evidence>
<feature type="transmembrane region" description="Helical" evidence="1">
    <location>
        <begin position="100"/>
        <end position="119"/>
    </location>
</feature>
<dbReference type="AlphaFoldDB" id="A0AAX4PCQ9"/>
<feature type="transmembrane region" description="Helical" evidence="1">
    <location>
        <begin position="170"/>
        <end position="194"/>
    </location>
</feature>
<feature type="transmembrane region" description="Helical" evidence="1">
    <location>
        <begin position="272"/>
        <end position="290"/>
    </location>
</feature>
<feature type="transmembrane region" description="Helical" evidence="1">
    <location>
        <begin position="433"/>
        <end position="452"/>
    </location>
</feature>
<feature type="transmembrane region" description="Helical" evidence="1">
    <location>
        <begin position="296"/>
        <end position="320"/>
    </location>
</feature>
<feature type="transmembrane region" description="Helical" evidence="1">
    <location>
        <begin position="201"/>
        <end position="220"/>
    </location>
</feature>
<feature type="transmembrane region" description="Helical" evidence="1">
    <location>
        <begin position="40"/>
        <end position="60"/>
    </location>
</feature>
<dbReference type="EMBL" id="CP151508">
    <property type="protein sequence ID" value="WZN64017.1"/>
    <property type="molecule type" value="Genomic_DNA"/>
</dbReference>
<keyword evidence="1" id="KW-1133">Transmembrane helix</keyword>
<gene>
    <name evidence="2" type="ORF">HKI87_08g55710</name>
</gene>
<feature type="transmembrane region" description="Helical" evidence="1">
    <location>
        <begin position="240"/>
        <end position="260"/>
    </location>
</feature>
<organism evidence="2 3">
    <name type="scientific">Chloropicon roscoffensis</name>
    <dbReference type="NCBI Taxonomy" id="1461544"/>
    <lineage>
        <taxon>Eukaryota</taxon>
        <taxon>Viridiplantae</taxon>
        <taxon>Chlorophyta</taxon>
        <taxon>Chloropicophyceae</taxon>
        <taxon>Chloropicales</taxon>
        <taxon>Chloropicaceae</taxon>
        <taxon>Chloropicon</taxon>
    </lineage>
</organism>
<keyword evidence="1" id="KW-0472">Membrane</keyword>
<evidence type="ECO:0000313" key="2">
    <source>
        <dbReference type="EMBL" id="WZN64017.1"/>
    </source>
</evidence>
<reference evidence="2 3" key="1">
    <citation type="submission" date="2024-03" db="EMBL/GenBank/DDBJ databases">
        <title>Complete genome sequence of the green alga Chloropicon roscoffensis RCC1871.</title>
        <authorList>
            <person name="Lemieux C."/>
            <person name="Pombert J.-F."/>
            <person name="Otis C."/>
            <person name="Turmel M."/>
        </authorList>
    </citation>
    <scope>NUCLEOTIDE SEQUENCE [LARGE SCALE GENOMIC DNA]</scope>
    <source>
        <strain evidence="2 3">RCC1871</strain>
    </source>
</reference>